<accession>A0A8J3VM74</accession>
<evidence type="ECO:0000256" key="1">
    <source>
        <dbReference type="SAM" id="MobiDB-lite"/>
    </source>
</evidence>
<comment type="caution">
    <text evidence="3">The sequence shown here is derived from an EMBL/GenBank/DDBJ whole genome shotgun (WGS) entry which is preliminary data.</text>
</comment>
<dbReference type="AlphaFoldDB" id="A0A8J3VM74"/>
<sequence>MRSRWLVVTAGLLLAACSAKAPDQVSVPTPGPAGSVGASASPGATGSPAPGPVTGGVDRQTICASYRKAEADAEAKLTVVIPKAAEAIGDPAKAGPVLAELKAALAGFEAALKAEAARAGDAELKGAIDADVAALVKAQQDLAAAGNDVTLAFAAINTDQFTAAGEKVKALCAK</sequence>
<gene>
    <name evidence="3" type="ORF">Rhe02_94190</name>
</gene>
<name>A0A8J3VM74_9ACTN</name>
<reference evidence="3" key="1">
    <citation type="submission" date="2021-01" db="EMBL/GenBank/DDBJ databases">
        <title>Whole genome shotgun sequence of Rhizocola hellebori NBRC 109834.</title>
        <authorList>
            <person name="Komaki H."/>
            <person name="Tamura T."/>
        </authorList>
    </citation>
    <scope>NUCLEOTIDE SEQUENCE</scope>
    <source>
        <strain evidence="3">NBRC 109834</strain>
    </source>
</reference>
<evidence type="ECO:0000313" key="3">
    <source>
        <dbReference type="EMBL" id="GIH11352.1"/>
    </source>
</evidence>
<keyword evidence="4" id="KW-1185">Reference proteome</keyword>
<organism evidence="3 4">
    <name type="scientific">Rhizocola hellebori</name>
    <dbReference type="NCBI Taxonomy" id="1392758"/>
    <lineage>
        <taxon>Bacteria</taxon>
        <taxon>Bacillati</taxon>
        <taxon>Actinomycetota</taxon>
        <taxon>Actinomycetes</taxon>
        <taxon>Micromonosporales</taxon>
        <taxon>Micromonosporaceae</taxon>
        <taxon>Rhizocola</taxon>
    </lineage>
</organism>
<proteinExistence type="predicted"/>
<feature type="compositionally biased region" description="Low complexity" evidence="1">
    <location>
        <begin position="25"/>
        <end position="48"/>
    </location>
</feature>
<keyword evidence="2" id="KW-0732">Signal</keyword>
<dbReference type="EMBL" id="BONY01000129">
    <property type="protein sequence ID" value="GIH11352.1"/>
    <property type="molecule type" value="Genomic_DNA"/>
</dbReference>
<evidence type="ECO:0000313" key="4">
    <source>
        <dbReference type="Proteomes" id="UP000612899"/>
    </source>
</evidence>
<protein>
    <recommendedName>
        <fullName evidence="5">Lipoprotein</fullName>
    </recommendedName>
</protein>
<feature type="region of interest" description="Disordered" evidence="1">
    <location>
        <begin position="22"/>
        <end position="56"/>
    </location>
</feature>
<feature type="signal peptide" evidence="2">
    <location>
        <begin position="1"/>
        <end position="21"/>
    </location>
</feature>
<evidence type="ECO:0008006" key="5">
    <source>
        <dbReference type="Google" id="ProtNLM"/>
    </source>
</evidence>
<dbReference type="PROSITE" id="PS51257">
    <property type="entry name" value="PROKAR_LIPOPROTEIN"/>
    <property type="match status" value="1"/>
</dbReference>
<evidence type="ECO:0000256" key="2">
    <source>
        <dbReference type="SAM" id="SignalP"/>
    </source>
</evidence>
<dbReference type="Proteomes" id="UP000612899">
    <property type="component" value="Unassembled WGS sequence"/>
</dbReference>
<feature type="chain" id="PRO_5035203184" description="Lipoprotein" evidence="2">
    <location>
        <begin position="22"/>
        <end position="174"/>
    </location>
</feature>